<gene>
    <name evidence="1" type="ORF">FC15_GL001428</name>
</gene>
<dbReference type="AlphaFoldDB" id="A0A0R1W4V2"/>
<reference evidence="1 2" key="1">
    <citation type="journal article" date="2015" name="Genome Announc.">
        <title>Expanding the biotechnology potential of lactobacilli through comparative genomics of 213 strains and associated genera.</title>
        <authorList>
            <person name="Sun Z."/>
            <person name="Harris H.M."/>
            <person name="McCann A."/>
            <person name="Guo C."/>
            <person name="Argimon S."/>
            <person name="Zhang W."/>
            <person name="Yang X."/>
            <person name="Jeffery I.B."/>
            <person name="Cooney J.C."/>
            <person name="Kagawa T.F."/>
            <person name="Liu W."/>
            <person name="Song Y."/>
            <person name="Salvetti E."/>
            <person name="Wrobel A."/>
            <person name="Rasinkangas P."/>
            <person name="Parkhill J."/>
            <person name="Rea M.C."/>
            <person name="O'Sullivan O."/>
            <person name="Ritari J."/>
            <person name="Douillard F.P."/>
            <person name="Paul Ross R."/>
            <person name="Yang R."/>
            <person name="Briner A.E."/>
            <person name="Felis G.E."/>
            <person name="de Vos W.M."/>
            <person name="Barrangou R."/>
            <person name="Klaenhammer T.R."/>
            <person name="Caufield P.W."/>
            <person name="Cui Y."/>
            <person name="Zhang H."/>
            <person name="O'Toole P.W."/>
        </authorList>
    </citation>
    <scope>NUCLEOTIDE SEQUENCE [LARGE SCALE GENOMIC DNA]</scope>
    <source>
        <strain evidence="1 2">DSM 17758</strain>
    </source>
</reference>
<dbReference type="RefSeq" id="WP_057824287.1">
    <property type="nucleotide sequence ID" value="NZ_AZFX01000038.1"/>
</dbReference>
<dbReference type="PANTHER" id="PTHR10000">
    <property type="entry name" value="PHOSPHOSERINE PHOSPHATASE"/>
    <property type="match status" value="1"/>
</dbReference>
<organism evidence="1 2">
    <name type="scientific">Lapidilactobacillus concavus DSM 17758</name>
    <dbReference type="NCBI Taxonomy" id="1423735"/>
    <lineage>
        <taxon>Bacteria</taxon>
        <taxon>Bacillati</taxon>
        <taxon>Bacillota</taxon>
        <taxon>Bacilli</taxon>
        <taxon>Lactobacillales</taxon>
        <taxon>Lactobacillaceae</taxon>
        <taxon>Lapidilactobacillus</taxon>
    </lineage>
</organism>
<evidence type="ECO:0000313" key="1">
    <source>
        <dbReference type="EMBL" id="KRM10451.1"/>
    </source>
</evidence>
<dbReference type="STRING" id="1423735.FC15_GL001428"/>
<dbReference type="InterPro" id="IPR023214">
    <property type="entry name" value="HAD_sf"/>
</dbReference>
<dbReference type="NCBIfam" id="TIGR00099">
    <property type="entry name" value="Cof-subfamily"/>
    <property type="match status" value="1"/>
</dbReference>
<proteinExistence type="predicted"/>
<accession>A0A0R1W4V2</accession>
<dbReference type="PANTHER" id="PTHR10000:SF8">
    <property type="entry name" value="HAD SUPERFAMILY HYDROLASE-LIKE, TYPE 3"/>
    <property type="match status" value="1"/>
</dbReference>
<evidence type="ECO:0000313" key="2">
    <source>
        <dbReference type="Proteomes" id="UP000051315"/>
    </source>
</evidence>
<dbReference type="GO" id="GO:0016791">
    <property type="term" value="F:phosphatase activity"/>
    <property type="evidence" value="ECO:0007669"/>
    <property type="project" value="UniProtKB-ARBA"/>
</dbReference>
<dbReference type="Proteomes" id="UP000051315">
    <property type="component" value="Unassembled WGS sequence"/>
</dbReference>
<sequence>MYKLIVSDLDESLLNDQGEISPQDVETIQQLTAAGIKFVPNSGRGFTSMTGLLKQIGTYGQPNQYVISYNGGVIVDNEHNNVLASHYLDHQIADRLYQLARKQPNLGIHVYTLNDVYVSNIDEEEREYIRSRKVIPRELDDPNLDQFVNTPIVKVIMKNLDQQRLADFRQLATEQISAPMTIAYSSSRYVEFNPPAIDKGIASLELGKKLGIAPSEIISLGDNSNDLSMINAAGMGVCVQNSVNEIKQAANLVLDATNNQSPITELYQRLFS</sequence>
<protein>
    <submittedName>
        <fullName evidence="1">HAD superfamily hydrolase</fullName>
    </submittedName>
</protein>
<dbReference type="GO" id="GO:0000287">
    <property type="term" value="F:magnesium ion binding"/>
    <property type="evidence" value="ECO:0007669"/>
    <property type="project" value="TreeGrafter"/>
</dbReference>
<dbReference type="InterPro" id="IPR036412">
    <property type="entry name" value="HAD-like_sf"/>
</dbReference>
<dbReference type="CDD" id="cd07516">
    <property type="entry name" value="HAD_Pase"/>
    <property type="match status" value="1"/>
</dbReference>
<dbReference type="SUPFAM" id="SSF56784">
    <property type="entry name" value="HAD-like"/>
    <property type="match status" value="1"/>
</dbReference>
<dbReference type="EMBL" id="AZFX01000038">
    <property type="protein sequence ID" value="KRM10451.1"/>
    <property type="molecule type" value="Genomic_DNA"/>
</dbReference>
<dbReference type="Gene3D" id="3.30.1240.10">
    <property type="match status" value="1"/>
</dbReference>
<dbReference type="OrthoDB" id="9790031at2"/>
<dbReference type="InterPro" id="IPR000150">
    <property type="entry name" value="Cof"/>
</dbReference>
<name>A0A0R1W4V2_9LACO</name>
<comment type="caution">
    <text evidence="1">The sequence shown here is derived from an EMBL/GenBank/DDBJ whole genome shotgun (WGS) entry which is preliminary data.</text>
</comment>
<dbReference type="GO" id="GO:0005829">
    <property type="term" value="C:cytosol"/>
    <property type="evidence" value="ECO:0007669"/>
    <property type="project" value="TreeGrafter"/>
</dbReference>
<dbReference type="NCBIfam" id="TIGR01484">
    <property type="entry name" value="HAD-SF-IIB"/>
    <property type="match status" value="1"/>
</dbReference>
<dbReference type="SFLD" id="SFLDS00003">
    <property type="entry name" value="Haloacid_Dehalogenase"/>
    <property type="match status" value="1"/>
</dbReference>
<dbReference type="Gene3D" id="3.40.50.1000">
    <property type="entry name" value="HAD superfamily/HAD-like"/>
    <property type="match status" value="1"/>
</dbReference>
<keyword evidence="1" id="KW-0378">Hydrolase</keyword>
<dbReference type="SFLD" id="SFLDG01140">
    <property type="entry name" value="C2.B:_Phosphomannomutase_and_P"/>
    <property type="match status" value="1"/>
</dbReference>
<keyword evidence="2" id="KW-1185">Reference proteome</keyword>
<dbReference type="PATRIC" id="fig|1423735.3.peg.1476"/>
<dbReference type="InterPro" id="IPR006379">
    <property type="entry name" value="HAD-SF_hydro_IIB"/>
</dbReference>
<dbReference type="Pfam" id="PF08282">
    <property type="entry name" value="Hydrolase_3"/>
    <property type="match status" value="1"/>
</dbReference>